<gene>
    <name evidence="14" type="ORF">HMPREF9460_03000</name>
</gene>
<dbReference type="eggNOG" id="COG1053">
    <property type="taxonomic scope" value="Bacteria"/>
</dbReference>
<keyword evidence="8" id="KW-0274">FAD</keyword>
<name>A0A096B5H2_FLAPL</name>
<dbReference type="PRINTS" id="PR00368">
    <property type="entry name" value="FADPNR"/>
</dbReference>
<comment type="caution">
    <text evidence="14">The sequence shown here is derived from an EMBL/GenBank/DDBJ whole genome shotgun (WGS) entry which is preliminary data.</text>
</comment>
<dbReference type="Proteomes" id="UP000029585">
    <property type="component" value="Unassembled WGS sequence"/>
</dbReference>
<evidence type="ECO:0000256" key="3">
    <source>
        <dbReference type="ARBA" id="ARBA00008562"/>
    </source>
</evidence>
<comment type="similarity">
    <text evidence="3">Belongs to the FAD-dependent oxidoreductase 2 family. NadB subfamily.</text>
</comment>
<organism evidence="14 15">
    <name type="scientific">Flavonifractor plautii 1_3_50AFAA</name>
    <dbReference type="NCBI Taxonomy" id="742738"/>
    <lineage>
        <taxon>Bacteria</taxon>
        <taxon>Bacillati</taxon>
        <taxon>Bacillota</taxon>
        <taxon>Clostridia</taxon>
        <taxon>Eubacteriales</taxon>
        <taxon>Oscillospiraceae</taxon>
        <taxon>Flavonifractor</taxon>
    </lineage>
</organism>
<comment type="catalytic activity">
    <reaction evidence="11">
        <text>L-aspartate + O2 = iminosuccinate + H2O2</text>
        <dbReference type="Rhea" id="RHEA:25876"/>
        <dbReference type="ChEBI" id="CHEBI:15379"/>
        <dbReference type="ChEBI" id="CHEBI:16240"/>
        <dbReference type="ChEBI" id="CHEBI:29991"/>
        <dbReference type="ChEBI" id="CHEBI:77875"/>
        <dbReference type="EC" id="1.4.3.16"/>
    </reaction>
    <physiologicalReaction direction="left-to-right" evidence="11">
        <dbReference type="Rhea" id="RHEA:25877"/>
    </physiologicalReaction>
</comment>
<dbReference type="GO" id="GO:0008734">
    <property type="term" value="F:L-aspartate oxidase activity"/>
    <property type="evidence" value="ECO:0007669"/>
    <property type="project" value="UniProtKB-EC"/>
</dbReference>
<dbReference type="PATRIC" id="fig|742738.3.peg.3084"/>
<evidence type="ECO:0000259" key="12">
    <source>
        <dbReference type="Pfam" id="PF00890"/>
    </source>
</evidence>
<accession>A0A096B5H2</accession>
<evidence type="ECO:0000256" key="10">
    <source>
        <dbReference type="ARBA" id="ARBA00030386"/>
    </source>
</evidence>
<keyword evidence="9" id="KW-0560">Oxidoreductase</keyword>
<dbReference type="PANTHER" id="PTHR42716:SF2">
    <property type="entry name" value="L-ASPARTATE OXIDASE, CHLOROPLASTIC"/>
    <property type="match status" value="1"/>
</dbReference>
<dbReference type="Gene3D" id="1.20.58.100">
    <property type="entry name" value="Fumarate reductase/succinate dehydrogenase flavoprotein-like, C-terminal domain"/>
    <property type="match status" value="1"/>
</dbReference>
<dbReference type="EMBL" id="ADLO01000092">
    <property type="protein sequence ID" value="KGF54206.1"/>
    <property type="molecule type" value="Genomic_DNA"/>
</dbReference>
<dbReference type="InterPro" id="IPR015939">
    <property type="entry name" value="Fum_Rdtase/Succ_DH_flav-like_C"/>
</dbReference>
<sequence length="540" mass="57824">MELNLASTCDVLVLGSGIAGISAALTAAESGASVILVCKGRLFSGSSFYPGTWGLGLVGPADEADEADLISTIEDVGCGMADDALVRALVKGIHPAIEKVRSMGVRLRKADKDGQQEYIPCFDHKHRDWNGIEFDSAREIFSQRLEELGVTILSGRETLELVRADGRVCGAVITDGAELHYLGCKALVLATGGYGSLFRHHLCTSDVEGLGQALALEAGCRLVNMEFMQIMPGYLSPAYQTIFNEKTFRFTDLRRPDGAPLLEGETASLLELRATHGPFTARLPSKAVDLAIYRACLEDKRGVRVTYSDEMRHSPPEFVKTYFDWLREARGLTMEDPIQIGMFAHAANGGVWIAPDTSTGVPGLFAAGEVTGGMHGADRIGGLSTANGLVFGGKAGSSAAAACTAVQEPPKTCLFKAVAAADCRKVFADLQDTMFHHAMVERDEAGLSAALERVKGLSSALILTPTDNVDEIARTRRRAGQLCTAQCILKAALMRRESRGAHYRADHPCEKPAMARPICVTCQGGAIQARFIEEGTTPCL</sequence>
<evidence type="ECO:0000256" key="9">
    <source>
        <dbReference type="ARBA" id="ARBA00023002"/>
    </source>
</evidence>
<dbReference type="InterPro" id="IPR036188">
    <property type="entry name" value="FAD/NAD-bd_sf"/>
</dbReference>
<dbReference type="InterPro" id="IPR027477">
    <property type="entry name" value="Succ_DH/fumarate_Rdtase_cat_sf"/>
</dbReference>
<evidence type="ECO:0000256" key="8">
    <source>
        <dbReference type="ARBA" id="ARBA00022827"/>
    </source>
</evidence>
<keyword evidence="15" id="KW-1185">Reference proteome</keyword>
<evidence type="ECO:0000256" key="11">
    <source>
        <dbReference type="ARBA" id="ARBA00048305"/>
    </source>
</evidence>
<keyword evidence="7" id="KW-0662">Pyridine nucleotide biosynthesis</keyword>
<dbReference type="HOGENOM" id="CLU_014312_8_0_9"/>
<dbReference type="AlphaFoldDB" id="A0A096B5H2"/>
<dbReference type="InterPro" id="IPR037099">
    <property type="entry name" value="Fum_R/Succ_DH_flav-like_C_sf"/>
</dbReference>
<dbReference type="PANTHER" id="PTHR42716">
    <property type="entry name" value="L-ASPARTATE OXIDASE"/>
    <property type="match status" value="1"/>
</dbReference>
<dbReference type="InterPro" id="IPR003953">
    <property type="entry name" value="FAD-dep_OxRdtase_2_FAD-bd"/>
</dbReference>
<dbReference type="RefSeq" id="WP_044942262.1">
    <property type="nucleotide sequence ID" value="NZ_KN174164.1"/>
</dbReference>
<evidence type="ECO:0000256" key="5">
    <source>
        <dbReference type="ARBA" id="ARBA00021901"/>
    </source>
</evidence>
<proteinExistence type="inferred from homology"/>
<evidence type="ECO:0000256" key="7">
    <source>
        <dbReference type="ARBA" id="ARBA00022642"/>
    </source>
</evidence>
<dbReference type="GO" id="GO:0009435">
    <property type="term" value="P:NAD+ biosynthetic process"/>
    <property type="evidence" value="ECO:0007669"/>
    <property type="project" value="InterPro"/>
</dbReference>
<dbReference type="InterPro" id="IPR005288">
    <property type="entry name" value="NadB"/>
</dbReference>
<dbReference type="Gene3D" id="3.50.50.60">
    <property type="entry name" value="FAD/NAD(P)-binding domain"/>
    <property type="match status" value="1"/>
</dbReference>
<dbReference type="Pfam" id="PF00890">
    <property type="entry name" value="FAD_binding_2"/>
    <property type="match status" value="1"/>
</dbReference>
<reference evidence="14 15" key="1">
    <citation type="submission" date="2011-08" db="EMBL/GenBank/DDBJ databases">
        <title>The Genome Sequence of Clostridium orbiscindens 1_3_50AFAA.</title>
        <authorList>
            <consortium name="The Broad Institute Genome Sequencing Platform"/>
            <person name="Earl A."/>
            <person name="Ward D."/>
            <person name="Feldgarden M."/>
            <person name="Gevers D."/>
            <person name="Daigneault M."/>
            <person name="Strauss J."/>
            <person name="Allen-Vercoe E."/>
            <person name="Young S.K."/>
            <person name="Zeng Q."/>
            <person name="Gargeya S."/>
            <person name="Fitzgerald M."/>
            <person name="Haas B."/>
            <person name="Abouelleil A."/>
            <person name="Alvarado L."/>
            <person name="Arachchi H.M."/>
            <person name="Berlin A."/>
            <person name="Brown A."/>
            <person name="Chapman S.B."/>
            <person name="Chen Z."/>
            <person name="Dunbar C."/>
            <person name="Freedman E."/>
            <person name="Gearin G."/>
            <person name="Gellesch M."/>
            <person name="Goldberg J."/>
            <person name="Griggs A."/>
            <person name="Gujja S."/>
            <person name="Heiman D."/>
            <person name="Howarth C."/>
            <person name="Larson L."/>
            <person name="Lui A."/>
            <person name="MacDonald P.J.P."/>
            <person name="Montmayeur A."/>
            <person name="Murphy C."/>
            <person name="Neiman D."/>
            <person name="Pearson M."/>
            <person name="Priest M."/>
            <person name="Roberts A."/>
            <person name="Saif S."/>
            <person name="Shea T."/>
            <person name="Shenoy N."/>
            <person name="Sisk P."/>
            <person name="Stolte C."/>
            <person name="Sykes S."/>
            <person name="Wortman J."/>
            <person name="Nusbaum C."/>
            <person name="Birren B."/>
        </authorList>
    </citation>
    <scope>NUCLEOTIDE SEQUENCE [LARGE SCALE GENOMIC DNA]</scope>
    <source>
        <strain evidence="14 15">1_3_50AFAA</strain>
    </source>
</reference>
<evidence type="ECO:0000313" key="15">
    <source>
        <dbReference type="Proteomes" id="UP000029585"/>
    </source>
</evidence>
<evidence type="ECO:0000256" key="6">
    <source>
        <dbReference type="ARBA" id="ARBA00022630"/>
    </source>
</evidence>
<evidence type="ECO:0000256" key="4">
    <source>
        <dbReference type="ARBA" id="ARBA00012173"/>
    </source>
</evidence>
<dbReference type="PRINTS" id="PR00411">
    <property type="entry name" value="PNDRDTASEI"/>
</dbReference>
<evidence type="ECO:0000256" key="2">
    <source>
        <dbReference type="ARBA" id="ARBA00004950"/>
    </source>
</evidence>
<dbReference type="Gene3D" id="3.90.700.10">
    <property type="entry name" value="Succinate dehydrogenase/fumarate reductase flavoprotein, catalytic domain"/>
    <property type="match status" value="1"/>
</dbReference>
<dbReference type="EC" id="1.4.3.16" evidence="4"/>
<dbReference type="SUPFAM" id="SSF46977">
    <property type="entry name" value="Succinate dehydrogenase/fumarate reductase flavoprotein C-terminal domain"/>
    <property type="match status" value="1"/>
</dbReference>
<comment type="cofactor">
    <cofactor evidence="1">
        <name>FAD</name>
        <dbReference type="ChEBI" id="CHEBI:57692"/>
    </cofactor>
</comment>
<keyword evidence="6" id="KW-0285">Flavoprotein</keyword>
<evidence type="ECO:0000256" key="1">
    <source>
        <dbReference type="ARBA" id="ARBA00001974"/>
    </source>
</evidence>
<dbReference type="SUPFAM" id="SSF51905">
    <property type="entry name" value="FAD/NAD(P)-binding domain"/>
    <property type="match status" value="1"/>
</dbReference>
<protein>
    <recommendedName>
        <fullName evidence="5">L-aspartate oxidase</fullName>
        <ecNumber evidence="4">1.4.3.16</ecNumber>
    </recommendedName>
    <alternativeName>
        <fullName evidence="10">Quinolinate synthase B</fullName>
    </alternativeName>
</protein>
<evidence type="ECO:0000259" key="13">
    <source>
        <dbReference type="Pfam" id="PF02910"/>
    </source>
</evidence>
<comment type="pathway">
    <text evidence="2">Cofactor biosynthesis; NAD(+) biosynthesis; iminoaspartate from L-aspartate (oxidase route): step 1/1.</text>
</comment>
<feature type="domain" description="Fumarate reductase/succinate dehydrogenase flavoprotein-like C-terminal" evidence="13">
    <location>
        <begin position="429"/>
        <end position="508"/>
    </location>
</feature>
<dbReference type="GO" id="GO:0033765">
    <property type="term" value="F:steroid dehydrogenase activity, acting on the CH-CH group of donors"/>
    <property type="evidence" value="ECO:0007669"/>
    <property type="project" value="UniProtKB-ARBA"/>
</dbReference>
<feature type="domain" description="FAD-dependent oxidoreductase 2 FAD-binding" evidence="12">
    <location>
        <begin position="10"/>
        <end position="384"/>
    </location>
</feature>
<dbReference type="Pfam" id="PF02910">
    <property type="entry name" value="Succ_DH_flav_C"/>
    <property type="match status" value="1"/>
</dbReference>
<evidence type="ECO:0000313" key="14">
    <source>
        <dbReference type="EMBL" id="KGF54206.1"/>
    </source>
</evidence>